<accession>A0A444YGT9</accession>
<organism evidence="1 2">
    <name type="scientific">Arachis hypogaea</name>
    <name type="common">Peanut</name>
    <dbReference type="NCBI Taxonomy" id="3818"/>
    <lineage>
        <taxon>Eukaryota</taxon>
        <taxon>Viridiplantae</taxon>
        <taxon>Streptophyta</taxon>
        <taxon>Embryophyta</taxon>
        <taxon>Tracheophyta</taxon>
        <taxon>Spermatophyta</taxon>
        <taxon>Magnoliopsida</taxon>
        <taxon>eudicotyledons</taxon>
        <taxon>Gunneridae</taxon>
        <taxon>Pentapetalae</taxon>
        <taxon>rosids</taxon>
        <taxon>fabids</taxon>
        <taxon>Fabales</taxon>
        <taxon>Fabaceae</taxon>
        <taxon>Papilionoideae</taxon>
        <taxon>50 kb inversion clade</taxon>
        <taxon>dalbergioids sensu lato</taxon>
        <taxon>Dalbergieae</taxon>
        <taxon>Pterocarpus clade</taxon>
        <taxon>Arachis</taxon>
    </lineage>
</organism>
<proteinExistence type="predicted"/>
<evidence type="ECO:0000313" key="1">
    <source>
        <dbReference type="EMBL" id="RYR01136.1"/>
    </source>
</evidence>
<comment type="caution">
    <text evidence="1">The sequence shown here is derived from an EMBL/GenBank/DDBJ whole genome shotgun (WGS) entry which is preliminary data.</text>
</comment>
<dbReference type="AlphaFoldDB" id="A0A444YGT9"/>
<keyword evidence="2" id="KW-1185">Reference proteome</keyword>
<protein>
    <submittedName>
        <fullName evidence="1">Uncharacterized protein</fullName>
    </submittedName>
</protein>
<dbReference type="Proteomes" id="UP000289738">
    <property type="component" value="Chromosome B06"/>
</dbReference>
<gene>
    <name evidence="1" type="ORF">Ahy_B06g079979</name>
</gene>
<dbReference type="EMBL" id="SDMP01000016">
    <property type="protein sequence ID" value="RYR01136.1"/>
    <property type="molecule type" value="Genomic_DNA"/>
</dbReference>
<name>A0A444YGT9_ARAHY</name>
<sequence length="245" mass="28389">MVIIDDKYDKIHYSIKNYLAKMFENELIEEKESSGIHLSTAHMCRITFKKQSCIVNMVDNQCYCTLDQKKKSLYHDLMMLEVQIKNIALAKIKELLQSNGKSLKKYCGISYFLENLVSNLKDRIIMEELNFNSNDKLLKEYCGMSYSPENLVFSLEDRIIMEEAILAPTPDCITDVNIKITTELLNKKRVYLSSDSVLDFNHGQLYVALSRVKSKDGLRMLLQDHGHLEANCTMNVVYREVFESL</sequence>
<reference evidence="1 2" key="1">
    <citation type="submission" date="2019-01" db="EMBL/GenBank/DDBJ databases">
        <title>Sequencing of cultivated peanut Arachis hypogaea provides insights into genome evolution and oil improvement.</title>
        <authorList>
            <person name="Chen X."/>
        </authorList>
    </citation>
    <scope>NUCLEOTIDE SEQUENCE [LARGE SCALE GENOMIC DNA]</scope>
    <source>
        <strain evidence="2">cv. Fuhuasheng</strain>
        <tissue evidence="1">Leaves</tissue>
    </source>
</reference>
<evidence type="ECO:0000313" key="2">
    <source>
        <dbReference type="Proteomes" id="UP000289738"/>
    </source>
</evidence>